<organism evidence="1 2">
    <name type="scientific">Pyronema omphalodes (strain CBS 100304)</name>
    <name type="common">Pyronema confluens</name>
    <dbReference type="NCBI Taxonomy" id="1076935"/>
    <lineage>
        <taxon>Eukaryota</taxon>
        <taxon>Fungi</taxon>
        <taxon>Dikarya</taxon>
        <taxon>Ascomycota</taxon>
        <taxon>Pezizomycotina</taxon>
        <taxon>Pezizomycetes</taxon>
        <taxon>Pezizales</taxon>
        <taxon>Pyronemataceae</taxon>
        <taxon>Pyronema</taxon>
    </lineage>
</organism>
<dbReference type="EMBL" id="HF935853">
    <property type="protein sequence ID" value="CCX13543.1"/>
    <property type="molecule type" value="Genomic_DNA"/>
</dbReference>
<dbReference type="AlphaFoldDB" id="U4L909"/>
<dbReference type="OrthoDB" id="4480078at2759"/>
<sequence length="225" mass="25980">MPLLRRSLIISAATAVALGLYIEHRIRDLERRYPITLIPPSNLALLSPPPGHTAHDAFLITARSSPVTLDTWTRTFLSTPALVLESRFLGSEPPDVGSDGFHSGQQLLNGIFNVVRVPSDDEGLLVDWELPDSTVRFFEKLARWKYPWRLMTGGRHEWVVKYTEEMEITEVGWGSVHFYREFGDGRTIPEWTKRWHRAYARYLVDAAVMKMERERVVRMFGGRQW</sequence>
<accession>U4L909</accession>
<dbReference type="STRING" id="1076935.U4L909"/>
<proteinExistence type="predicted"/>
<gene>
    <name evidence="1" type="ORF">PCON_13136</name>
</gene>
<keyword evidence="2" id="KW-1185">Reference proteome</keyword>
<dbReference type="Proteomes" id="UP000018144">
    <property type="component" value="Unassembled WGS sequence"/>
</dbReference>
<evidence type="ECO:0000313" key="1">
    <source>
        <dbReference type="EMBL" id="CCX13543.1"/>
    </source>
</evidence>
<name>U4L909_PYROM</name>
<protein>
    <submittedName>
        <fullName evidence="1">Uncharacterized protein</fullName>
    </submittedName>
</protein>
<dbReference type="eggNOG" id="ENOG502S4V9">
    <property type="taxonomic scope" value="Eukaryota"/>
</dbReference>
<reference evidence="1 2" key="1">
    <citation type="journal article" date="2013" name="PLoS Genet.">
        <title>The genome and development-dependent transcriptomes of Pyronema confluens: a window into fungal evolution.</title>
        <authorList>
            <person name="Traeger S."/>
            <person name="Altegoer F."/>
            <person name="Freitag M."/>
            <person name="Gabaldon T."/>
            <person name="Kempken F."/>
            <person name="Kumar A."/>
            <person name="Marcet-Houben M."/>
            <person name="Poggeler S."/>
            <person name="Stajich J.E."/>
            <person name="Nowrousian M."/>
        </authorList>
    </citation>
    <scope>NUCLEOTIDE SEQUENCE [LARGE SCALE GENOMIC DNA]</scope>
    <source>
        <strain evidence="2">CBS 100304</strain>
        <tissue evidence="1">Vegetative mycelium</tissue>
    </source>
</reference>
<evidence type="ECO:0000313" key="2">
    <source>
        <dbReference type="Proteomes" id="UP000018144"/>
    </source>
</evidence>